<feature type="transmembrane region" description="Helical" evidence="6">
    <location>
        <begin position="190"/>
        <end position="213"/>
    </location>
</feature>
<dbReference type="PANTHER" id="PTHR32322:SF18">
    <property type="entry name" value="S-ADENOSYLMETHIONINE_S-ADENOSYLHOMOCYSTEINE TRANSPORTER"/>
    <property type="match status" value="1"/>
</dbReference>
<feature type="transmembrane region" description="Helical" evidence="6">
    <location>
        <begin position="160"/>
        <end position="178"/>
    </location>
</feature>
<feature type="transmembrane region" description="Helical" evidence="6">
    <location>
        <begin position="78"/>
        <end position="96"/>
    </location>
</feature>
<evidence type="ECO:0000259" key="7">
    <source>
        <dbReference type="Pfam" id="PF00892"/>
    </source>
</evidence>
<proteinExistence type="predicted"/>
<evidence type="ECO:0000256" key="6">
    <source>
        <dbReference type="SAM" id="Phobius"/>
    </source>
</evidence>
<evidence type="ECO:0000256" key="4">
    <source>
        <dbReference type="ARBA" id="ARBA00022989"/>
    </source>
</evidence>
<dbReference type="RefSeq" id="WP_109678660.1">
    <property type="nucleotide sequence ID" value="NZ_CP086615.1"/>
</dbReference>
<feature type="transmembrane region" description="Helical" evidence="6">
    <location>
        <begin position="108"/>
        <end position="123"/>
    </location>
</feature>
<dbReference type="GO" id="GO:0005886">
    <property type="term" value="C:plasma membrane"/>
    <property type="evidence" value="ECO:0007669"/>
    <property type="project" value="UniProtKB-SubCell"/>
</dbReference>
<dbReference type="SUPFAM" id="SSF103481">
    <property type="entry name" value="Multidrug resistance efflux transporter EmrE"/>
    <property type="match status" value="2"/>
</dbReference>
<evidence type="ECO:0000256" key="3">
    <source>
        <dbReference type="ARBA" id="ARBA00022692"/>
    </source>
</evidence>
<dbReference type="Proteomes" id="UP000245474">
    <property type="component" value="Unassembled WGS sequence"/>
</dbReference>
<feature type="transmembrane region" description="Helical" evidence="6">
    <location>
        <begin position="250"/>
        <end position="269"/>
    </location>
</feature>
<feature type="domain" description="EamA" evidence="7">
    <location>
        <begin position="11"/>
        <end position="146"/>
    </location>
</feature>
<evidence type="ECO:0000256" key="2">
    <source>
        <dbReference type="ARBA" id="ARBA00022475"/>
    </source>
</evidence>
<evidence type="ECO:0000313" key="9">
    <source>
        <dbReference type="Proteomes" id="UP000245474"/>
    </source>
</evidence>
<feature type="domain" description="EamA" evidence="7">
    <location>
        <begin position="160"/>
        <end position="290"/>
    </location>
</feature>
<organism evidence="8 9">
    <name type="scientific">Sediminicurvatus halobius</name>
    <dbReference type="NCBI Taxonomy" id="2182432"/>
    <lineage>
        <taxon>Bacteria</taxon>
        <taxon>Pseudomonadati</taxon>
        <taxon>Pseudomonadota</taxon>
        <taxon>Gammaproteobacteria</taxon>
        <taxon>Chromatiales</taxon>
        <taxon>Ectothiorhodospiraceae</taxon>
        <taxon>Sediminicurvatus</taxon>
    </lineage>
</organism>
<dbReference type="Pfam" id="PF00892">
    <property type="entry name" value="EamA"/>
    <property type="match status" value="2"/>
</dbReference>
<evidence type="ECO:0000256" key="1">
    <source>
        <dbReference type="ARBA" id="ARBA00004651"/>
    </source>
</evidence>
<keyword evidence="4 6" id="KW-1133">Transmembrane helix</keyword>
<keyword evidence="3 6" id="KW-0812">Transmembrane</keyword>
<dbReference type="PANTHER" id="PTHR32322">
    <property type="entry name" value="INNER MEMBRANE TRANSPORTER"/>
    <property type="match status" value="1"/>
</dbReference>
<evidence type="ECO:0000256" key="5">
    <source>
        <dbReference type="ARBA" id="ARBA00023136"/>
    </source>
</evidence>
<dbReference type="InterPro" id="IPR000620">
    <property type="entry name" value="EamA_dom"/>
</dbReference>
<dbReference type="EMBL" id="QFFI01000013">
    <property type="protein sequence ID" value="PWG63160.1"/>
    <property type="molecule type" value="Genomic_DNA"/>
</dbReference>
<dbReference type="InterPro" id="IPR050638">
    <property type="entry name" value="AA-Vitamin_Transporters"/>
</dbReference>
<comment type="caution">
    <text evidence="8">The sequence shown here is derived from an EMBL/GenBank/DDBJ whole genome shotgun (WGS) entry which is preliminary data.</text>
</comment>
<feature type="transmembrane region" description="Helical" evidence="6">
    <location>
        <begin position="219"/>
        <end position="238"/>
    </location>
</feature>
<feature type="transmembrane region" description="Helical" evidence="6">
    <location>
        <begin position="38"/>
        <end position="57"/>
    </location>
</feature>
<keyword evidence="2" id="KW-1003">Cell membrane</keyword>
<keyword evidence="5 6" id="KW-0472">Membrane</keyword>
<dbReference type="InterPro" id="IPR037185">
    <property type="entry name" value="EmrE-like"/>
</dbReference>
<feature type="transmembrane region" description="Helical" evidence="6">
    <location>
        <begin position="130"/>
        <end position="148"/>
    </location>
</feature>
<sequence>MSAPTTNQPRAYLLALTAVLLWSTVASAFKLSLRHLTPIQLLAYATLVSLITLLVMLAIQGRLRGLIEGTAGDLRRSVMLGLLNPVLYYLILFEAYDRLPAQEAQPLNYTWAITLALLSIPLLRQRLSRWDLIGGLVAYAGVWVIATRGDVLGVEFADPMGVALALGSTVVWALYWIYNVRDGREPLVGLASSFAVALPVVLVICALTDGLAVGSPAGLLGAAYVGVFEMGVAFACWLGALKYSENTAKVGNLIFLSPFLSLVFIHFLVGEAILGSTYVGLVLIVAGLALQQLRRR</sequence>
<accession>A0A2U2N229</accession>
<dbReference type="OrthoDB" id="5729944at2"/>
<dbReference type="AlphaFoldDB" id="A0A2U2N229"/>
<protein>
    <submittedName>
        <fullName evidence="8">EamA family transporter</fullName>
    </submittedName>
</protein>
<keyword evidence="9" id="KW-1185">Reference proteome</keyword>
<gene>
    <name evidence="8" type="ORF">DEM34_09945</name>
</gene>
<comment type="subcellular location">
    <subcellularLocation>
        <location evidence="1">Cell membrane</location>
        <topology evidence="1">Multi-pass membrane protein</topology>
    </subcellularLocation>
</comment>
<feature type="transmembrane region" description="Helical" evidence="6">
    <location>
        <begin position="275"/>
        <end position="293"/>
    </location>
</feature>
<name>A0A2U2N229_9GAMM</name>
<evidence type="ECO:0000313" key="8">
    <source>
        <dbReference type="EMBL" id="PWG63160.1"/>
    </source>
</evidence>
<reference evidence="8 9" key="1">
    <citation type="submission" date="2018-05" db="EMBL/GenBank/DDBJ databases">
        <title>Spiribacter halobius sp. nov., a moderately halophilic bacterium isolated from marine solar saltern.</title>
        <authorList>
            <person name="Zheng W.-S."/>
            <person name="Lu D.-C."/>
            <person name="Du Z.-J."/>
        </authorList>
    </citation>
    <scope>NUCLEOTIDE SEQUENCE [LARGE SCALE GENOMIC DNA]</scope>
    <source>
        <strain evidence="8 9">E85</strain>
    </source>
</reference>